<sequence length="48" mass="5780">MKLTEIEIKIKDEKLKRHMELIEAFIEAQTQEFYKAIEEISEEISKKP</sequence>
<evidence type="ECO:0000313" key="1">
    <source>
        <dbReference type="EMBL" id="QBZ69040.1"/>
    </source>
</evidence>
<reference evidence="1 2" key="1">
    <citation type="submission" date="2019-03" db="EMBL/GenBank/DDBJ databases">
        <title>Bacteriophages that Target Cytolytic Enterococcus faecalis Reduce Features of Ethanol-induced Liver Disease.</title>
        <authorList>
            <person name="Fouts D.E."/>
            <person name="Duan Y."/>
            <person name="White R.C."/>
            <person name="Nguyen K."/>
            <person name="Singh I."/>
            <person name="Schnabl B."/>
        </authorList>
    </citation>
    <scope>NUCLEOTIDE SEQUENCE [LARGE SCALE GENOMIC DNA]</scope>
</reference>
<evidence type="ECO:0000313" key="2">
    <source>
        <dbReference type="Proteomes" id="UP000297040"/>
    </source>
</evidence>
<organism evidence="1 2">
    <name type="scientific">Enterococcus phage vB_EfaP_Ef7.2</name>
    <dbReference type="NCBI Taxonomy" id="2546618"/>
    <lineage>
        <taxon>Viruses</taxon>
        <taxon>Duplodnaviria</taxon>
        <taxon>Heunggongvirae</taxon>
        <taxon>Uroviricota</taxon>
        <taxon>Caudoviricetes</taxon>
        <taxon>Rountreeviridae</taxon>
        <taxon>Sarlesvirinae</taxon>
        <taxon>Copernicusvirus</taxon>
        <taxon>Copernicusvirus Ef72</taxon>
    </lineage>
</organism>
<protein>
    <submittedName>
        <fullName evidence="1">Uncharacterized protein</fullName>
    </submittedName>
</protein>
<dbReference type="RefSeq" id="YP_009908880.1">
    <property type="nucleotide sequence ID" value="NC_049934.1"/>
</dbReference>
<accession>A0A4D6DRT5</accession>
<dbReference type="EMBL" id="MK721183">
    <property type="protein sequence ID" value="QBZ69040.1"/>
    <property type="molecule type" value="Genomic_DNA"/>
</dbReference>
<name>A0A4D6DRT5_9CAUD</name>
<dbReference type="KEGG" id="vg:56214445"/>
<dbReference type="Proteomes" id="UP000297040">
    <property type="component" value="Segment"/>
</dbReference>
<proteinExistence type="predicted"/>
<keyword evidence="2" id="KW-1185">Reference proteome</keyword>
<dbReference type="GeneID" id="56214445"/>